<dbReference type="EMBL" id="BAAAQR010000011">
    <property type="protein sequence ID" value="GAA2151413.1"/>
    <property type="molecule type" value="Genomic_DNA"/>
</dbReference>
<evidence type="ECO:0000313" key="5">
    <source>
        <dbReference type="Proteomes" id="UP001501771"/>
    </source>
</evidence>
<dbReference type="RefSeq" id="WP_344154805.1">
    <property type="nucleotide sequence ID" value="NZ_BAAAQR010000011.1"/>
</dbReference>
<dbReference type="InterPro" id="IPR036291">
    <property type="entry name" value="NAD(P)-bd_dom_sf"/>
</dbReference>
<organism evidence="4 5">
    <name type="scientific">Nocardioides koreensis</name>
    <dbReference type="NCBI Taxonomy" id="433651"/>
    <lineage>
        <taxon>Bacteria</taxon>
        <taxon>Bacillati</taxon>
        <taxon>Actinomycetota</taxon>
        <taxon>Actinomycetes</taxon>
        <taxon>Propionibacteriales</taxon>
        <taxon>Nocardioidaceae</taxon>
        <taxon>Nocardioides</taxon>
    </lineage>
</organism>
<name>A0ABP5LPQ0_9ACTN</name>
<dbReference type="Proteomes" id="UP001501771">
    <property type="component" value="Unassembled WGS sequence"/>
</dbReference>
<evidence type="ECO:0000256" key="1">
    <source>
        <dbReference type="ARBA" id="ARBA00006484"/>
    </source>
</evidence>
<keyword evidence="2" id="KW-0560">Oxidoreductase</keyword>
<dbReference type="SMART" id="SM00822">
    <property type="entry name" value="PKS_KR"/>
    <property type="match status" value="1"/>
</dbReference>
<evidence type="ECO:0000259" key="3">
    <source>
        <dbReference type="SMART" id="SM00822"/>
    </source>
</evidence>
<dbReference type="Pfam" id="PF13561">
    <property type="entry name" value="adh_short_C2"/>
    <property type="match status" value="1"/>
</dbReference>
<dbReference type="PANTHER" id="PTHR43943">
    <property type="entry name" value="DEHYDROGENASE/REDUCTASE (SDR FAMILY) MEMBER 4"/>
    <property type="match status" value="1"/>
</dbReference>
<gene>
    <name evidence="4" type="ORF">GCM10009844_33550</name>
</gene>
<dbReference type="SUPFAM" id="SSF51735">
    <property type="entry name" value="NAD(P)-binding Rossmann-fold domains"/>
    <property type="match status" value="1"/>
</dbReference>
<comment type="similarity">
    <text evidence="1">Belongs to the short-chain dehydrogenases/reductases (SDR) family.</text>
</comment>
<sequence length="251" mass="25847">MDLQLRDRVYVVTGGARGLGRATTDCLVAEGARVVVSGRNEETLAAAAEVHGDAVVTVTADNADPETPARLLAAARGRWGRVDGALISVGGPPKGPVTGIDDEQWTRAFESVFLGAVRLCREIGTALGQDGALALVLSSSVRAPLADMAISNGLRPGLAMVAKTLADELGPRGVRVNGLLPGRVGTERVDELDEASGDPEAARAAAIRSIPLGRYGEPEEFGRVAAFLLSPAASFVSGAMVPVDGGMLRSL</sequence>
<feature type="domain" description="Ketoreductase" evidence="3">
    <location>
        <begin position="8"/>
        <end position="174"/>
    </location>
</feature>
<dbReference type="Gene3D" id="3.40.50.720">
    <property type="entry name" value="NAD(P)-binding Rossmann-like Domain"/>
    <property type="match status" value="1"/>
</dbReference>
<evidence type="ECO:0000256" key="2">
    <source>
        <dbReference type="ARBA" id="ARBA00023002"/>
    </source>
</evidence>
<dbReference type="InterPro" id="IPR057326">
    <property type="entry name" value="KR_dom"/>
</dbReference>
<dbReference type="InterPro" id="IPR002347">
    <property type="entry name" value="SDR_fam"/>
</dbReference>
<proteinExistence type="inferred from homology"/>
<reference evidence="5" key="1">
    <citation type="journal article" date="2019" name="Int. J. Syst. Evol. Microbiol.">
        <title>The Global Catalogue of Microorganisms (GCM) 10K type strain sequencing project: providing services to taxonomists for standard genome sequencing and annotation.</title>
        <authorList>
            <consortium name="The Broad Institute Genomics Platform"/>
            <consortium name="The Broad Institute Genome Sequencing Center for Infectious Disease"/>
            <person name="Wu L."/>
            <person name="Ma J."/>
        </authorList>
    </citation>
    <scope>NUCLEOTIDE SEQUENCE [LARGE SCALE GENOMIC DNA]</scope>
    <source>
        <strain evidence="5">JCM 16022</strain>
    </source>
</reference>
<keyword evidence="5" id="KW-1185">Reference proteome</keyword>
<accession>A0ABP5LPQ0</accession>
<comment type="caution">
    <text evidence="4">The sequence shown here is derived from an EMBL/GenBank/DDBJ whole genome shotgun (WGS) entry which is preliminary data.</text>
</comment>
<protein>
    <submittedName>
        <fullName evidence="4">SDR family oxidoreductase</fullName>
    </submittedName>
</protein>
<evidence type="ECO:0000313" key="4">
    <source>
        <dbReference type="EMBL" id="GAA2151413.1"/>
    </source>
</evidence>
<dbReference type="PANTHER" id="PTHR43943:SF17">
    <property type="entry name" value="3-PHENYLPROPIONATE-DIHYDRODIOL_CINNAMIC ACID-DIHYDRODIOL DEHYDROGENASE"/>
    <property type="match status" value="1"/>
</dbReference>
<dbReference type="PRINTS" id="PR00081">
    <property type="entry name" value="GDHRDH"/>
</dbReference>